<evidence type="ECO:0000256" key="3">
    <source>
        <dbReference type="ARBA" id="ARBA00022691"/>
    </source>
</evidence>
<keyword evidence="2" id="KW-0004">4Fe-4S</keyword>
<evidence type="ECO:0000256" key="1">
    <source>
        <dbReference type="ARBA" id="ARBA00001966"/>
    </source>
</evidence>
<dbReference type="InterPro" id="IPR023885">
    <property type="entry name" value="4Fe4S-binding_SPASM_dom"/>
</dbReference>
<reference evidence="8 9" key="1">
    <citation type="submission" date="2016-10" db="EMBL/GenBank/DDBJ databases">
        <authorList>
            <person name="de Groot N.N."/>
        </authorList>
    </citation>
    <scope>NUCLEOTIDE SEQUENCE [LARGE SCALE GENOMIC DNA]</scope>
    <source>
        <strain evidence="8 9">TC2-24</strain>
    </source>
</reference>
<organism evidence="8 9">
    <name type="scientific">Prevotella aff. ruminicola Tc2-24</name>
    <dbReference type="NCBI Taxonomy" id="81582"/>
    <lineage>
        <taxon>Bacteria</taxon>
        <taxon>Pseudomonadati</taxon>
        <taxon>Bacteroidota</taxon>
        <taxon>Bacteroidia</taxon>
        <taxon>Bacteroidales</taxon>
        <taxon>Prevotellaceae</taxon>
        <taxon>Prevotella</taxon>
    </lineage>
</organism>
<dbReference type="GO" id="GO:0051539">
    <property type="term" value="F:4 iron, 4 sulfur cluster binding"/>
    <property type="evidence" value="ECO:0007669"/>
    <property type="project" value="UniProtKB-KW"/>
</dbReference>
<gene>
    <name evidence="8" type="ORF">SAMN04487850_0130</name>
</gene>
<keyword evidence="9" id="KW-1185">Reference proteome</keyword>
<proteinExistence type="predicted"/>
<dbReference type="SFLD" id="SFLDG01384">
    <property type="entry name" value="thioether_bond_formation_requi"/>
    <property type="match status" value="1"/>
</dbReference>
<dbReference type="GO" id="GO:0016491">
    <property type="term" value="F:oxidoreductase activity"/>
    <property type="evidence" value="ECO:0007669"/>
    <property type="project" value="InterPro"/>
</dbReference>
<dbReference type="CDD" id="cd01335">
    <property type="entry name" value="Radical_SAM"/>
    <property type="match status" value="1"/>
</dbReference>
<dbReference type="UniPathway" id="UPA00782"/>
<dbReference type="PANTHER" id="PTHR43787:SF3">
    <property type="entry name" value="ARYLSULFATASE REGULATORY PROTEIN"/>
    <property type="match status" value="1"/>
</dbReference>
<evidence type="ECO:0000313" key="8">
    <source>
        <dbReference type="EMBL" id="SEV81243.1"/>
    </source>
</evidence>
<comment type="cofactor">
    <cofactor evidence="1">
        <name>[4Fe-4S] cluster</name>
        <dbReference type="ChEBI" id="CHEBI:49883"/>
    </cofactor>
</comment>
<accession>A0A1I0LYZ7</accession>
<sequence length="460" mass="53092">MYYISKYNYYLTVGNKYYIYNTISNRYKEFPPAVFNTLQNADRAAVEIIDANYNSILPATIDSDNIEVLLSLRMIYSSVMHEERLLKMAHDSDVVNTAFSSLIILPNLSCNLNCHYCYEKDKNELMSLDQEKTLTSFLTSEVRNKKWLNIRWSGGEPLLSWNKIKRISQQIIDECNKSGCNYSASIITNGTLLSDDKVDDFLKYSVKAAQITLDGDSSLHDKIRHFKSNGQGTFGIIMKNIGQASKKIKIHLRINVDKNNFVNIPHLFDEIASTHLDRDNVQLFCRPVMCSLARTPNTKLFSPSEFLEIEEHLLKWAKERDLQYSFHRGMGNRSFRCCMNAVEGFYISPDLLLYKCPMYIDYDKRHSVGYIDKDGNMKITNIKEFSIGFKNSPYDEHSKCRRCKVLPICNGECFMQRILSPSDENAGCIPEKKSMAEKMKYAIENSLELHAFNRSSFLEI</sequence>
<dbReference type="SFLD" id="SFLDS00029">
    <property type="entry name" value="Radical_SAM"/>
    <property type="match status" value="1"/>
</dbReference>
<keyword evidence="6" id="KW-0411">Iron-sulfur</keyword>
<dbReference type="GO" id="GO:0046872">
    <property type="term" value="F:metal ion binding"/>
    <property type="evidence" value="ECO:0007669"/>
    <property type="project" value="UniProtKB-KW"/>
</dbReference>
<keyword evidence="5" id="KW-0408">Iron</keyword>
<dbReference type="InterPro" id="IPR058240">
    <property type="entry name" value="rSAM_sf"/>
</dbReference>
<protein>
    <submittedName>
        <fullName evidence="8">Radical SAM additional 4Fe4S-binding SPASM domain-containing protein</fullName>
    </submittedName>
</protein>
<dbReference type="RefSeq" id="WP_091914059.1">
    <property type="nucleotide sequence ID" value="NZ_FOIQ01000001.1"/>
</dbReference>
<dbReference type="Proteomes" id="UP000199373">
    <property type="component" value="Unassembled WGS sequence"/>
</dbReference>
<dbReference type="NCBIfam" id="TIGR04085">
    <property type="entry name" value="rSAM_more_4Fe4S"/>
    <property type="match status" value="1"/>
</dbReference>
<dbReference type="InterPro" id="IPR013785">
    <property type="entry name" value="Aldolase_TIM"/>
</dbReference>
<evidence type="ECO:0000256" key="2">
    <source>
        <dbReference type="ARBA" id="ARBA00022485"/>
    </source>
</evidence>
<dbReference type="Gene3D" id="3.20.20.70">
    <property type="entry name" value="Aldolase class I"/>
    <property type="match status" value="1"/>
</dbReference>
<dbReference type="AlphaFoldDB" id="A0A1I0LYZ7"/>
<evidence type="ECO:0000259" key="7">
    <source>
        <dbReference type="Pfam" id="PF04055"/>
    </source>
</evidence>
<feature type="domain" description="Radical SAM core" evidence="7">
    <location>
        <begin position="109"/>
        <end position="253"/>
    </location>
</feature>
<evidence type="ECO:0000256" key="5">
    <source>
        <dbReference type="ARBA" id="ARBA00023004"/>
    </source>
</evidence>
<dbReference type="SFLD" id="SFLDG01386">
    <property type="entry name" value="main_SPASM_domain-containing"/>
    <property type="match status" value="1"/>
</dbReference>
<evidence type="ECO:0000256" key="6">
    <source>
        <dbReference type="ARBA" id="ARBA00023014"/>
    </source>
</evidence>
<keyword evidence="3" id="KW-0949">S-adenosyl-L-methionine</keyword>
<dbReference type="SUPFAM" id="SSF102114">
    <property type="entry name" value="Radical SAM enzymes"/>
    <property type="match status" value="1"/>
</dbReference>
<evidence type="ECO:0000313" key="9">
    <source>
        <dbReference type="Proteomes" id="UP000199373"/>
    </source>
</evidence>
<dbReference type="SFLD" id="SFLDG01067">
    <property type="entry name" value="SPASM/twitch_domain_containing"/>
    <property type="match status" value="1"/>
</dbReference>
<dbReference type="InterPro" id="IPR007197">
    <property type="entry name" value="rSAM"/>
</dbReference>
<dbReference type="PANTHER" id="PTHR43787">
    <property type="entry name" value="FEMO COFACTOR BIOSYNTHESIS PROTEIN NIFB-RELATED"/>
    <property type="match status" value="1"/>
</dbReference>
<evidence type="ECO:0000256" key="4">
    <source>
        <dbReference type="ARBA" id="ARBA00022723"/>
    </source>
</evidence>
<dbReference type="Pfam" id="PF04055">
    <property type="entry name" value="Radical_SAM"/>
    <property type="match status" value="1"/>
</dbReference>
<dbReference type="InterPro" id="IPR023867">
    <property type="entry name" value="Sulphatase_maturase_rSAM"/>
</dbReference>
<keyword evidence="4" id="KW-0479">Metal-binding</keyword>
<dbReference type="EMBL" id="FOIQ01000001">
    <property type="protein sequence ID" value="SEV81243.1"/>
    <property type="molecule type" value="Genomic_DNA"/>
</dbReference>
<name>A0A1I0LYZ7_9BACT</name>